<evidence type="ECO:0000259" key="1">
    <source>
        <dbReference type="SMART" id="SM00914"/>
    </source>
</evidence>
<evidence type="ECO:0000313" key="2">
    <source>
        <dbReference type="EMBL" id="MBI5975246.1"/>
    </source>
</evidence>
<reference evidence="2 3" key="1">
    <citation type="submission" date="2020-04" db="EMBL/GenBank/DDBJ databases">
        <title>Staphylococcus species from domestic dog.</title>
        <authorList>
            <person name="Paterson G.K."/>
        </authorList>
    </citation>
    <scope>NUCLEOTIDE SEQUENCE [LARGE SCALE GENOMIC DNA]</scope>
    <source>
        <strain evidence="2 3">H16/1A</strain>
    </source>
</reference>
<dbReference type="SMART" id="SM00914">
    <property type="entry name" value="IDEAL"/>
    <property type="match status" value="1"/>
</dbReference>
<dbReference type="Gene3D" id="4.10.810.10">
    <property type="entry name" value="Virus Scaffolding Protein, Chain A"/>
    <property type="match status" value="1"/>
</dbReference>
<sequence>MKKQAHLKNYIHTNPMQVVNQLGAEMIIEDALKNQRKNELKALIDEALIHKNEQEFNMYTEEYIQLEVQNVG</sequence>
<accession>A0ABS0TBA9</accession>
<dbReference type="RefSeq" id="WP_198618028.1">
    <property type="nucleotide sequence ID" value="NZ_JABANU010000014.1"/>
</dbReference>
<feature type="domain" description="IDEAL" evidence="1">
    <location>
        <begin position="27"/>
        <end position="63"/>
    </location>
</feature>
<keyword evidence="3" id="KW-1185">Reference proteome</keyword>
<dbReference type="EMBL" id="JABANU010000014">
    <property type="protein sequence ID" value="MBI5975246.1"/>
    <property type="molecule type" value="Genomic_DNA"/>
</dbReference>
<comment type="caution">
    <text evidence="2">The sequence shown here is derived from an EMBL/GenBank/DDBJ whole genome shotgun (WGS) entry which is preliminary data.</text>
</comment>
<dbReference type="InterPro" id="IPR014957">
    <property type="entry name" value="IDEAL_dom"/>
</dbReference>
<dbReference type="InterPro" id="IPR027393">
    <property type="entry name" value="Virus_scaffolding_prot_C"/>
</dbReference>
<name>A0ABS0TBA9_9STAP</name>
<organism evidence="2 3">
    <name type="scientific">Staphylococcus canis</name>
    <dbReference type="NCBI Taxonomy" id="2724942"/>
    <lineage>
        <taxon>Bacteria</taxon>
        <taxon>Bacillati</taxon>
        <taxon>Bacillota</taxon>
        <taxon>Bacilli</taxon>
        <taxon>Bacillales</taxon>
        <taxon>Staphylococcaceae</taxon>
        <taxon>Staphylococcus</taxon>
    </lineage>
</organism>
<dbReference type="Pfam" id="PF08858">
    <property type="entry name" value="IDEAL"/>
    <property type="match status" value="1"/>
</dbReference>
<dbReference type="Proteomes" id="UP000751852">
    <property type="component" value="Unassembled WGS sequence"/>
</dbReference>
<evidence type="ECO:0000313" key="3">
    <source>
        <dbReference type="Proteomes" id="UP000751852"/>
    </source>
</evidence>
<protein>
    <submittedName>
        <fullName evidence="2">IDEAL domain-containing protein</fullName>
    </submittedName>
</protein>
<proteinExistence type="predicted"/>
<gene>
    <name evidence="2" type="ORF">HHH54_06480</name>
</gene>